<evidence type="ECO:0000259" key="6">
    <source>
        <dbReference type="Pfam" id="PF00149"/>
    </source>
</evidence>
<evidence type="ECO:0000256" key="5">
    <source>
        <dbReference type="SAM" id="SignalP"/>
    </source>
</evidence>
<dbReference type="InterPro" id="IPR038081">
    <property type="entry name" value="CalX-like_sf"/>
</dbReference>
<evidence type="ECO:0000256" key="3">
    <source>
        <dbReference type="ARBA" id="ARBA00022837"/>
    </source>
</evidence>
<evidence type="ECO:0008006" key="10">
    <source>
        <dbReference type="Google" id="ProtNLM"/>
    </source>
</evidence>
<evidence type="ECO:0000313" key="8">
    <source>
        <dbReference type="EMBL" id="QJE98418.1"/>
    </source>
</evidence>
<evidence type="ECO:0000256" key="1">
    <source>
        <dbReference type="ARBA" id="ARBA00022729"/>
    </source>
</evidence>
<dbReference type="GO" id="GO:0007154">
    <property type="term" value="P:cell communication"/>
    <property type="evidence" value="ECO:0007669"/>
    <property type="project" value="InterPro"/>
</dbReference>
<dbReference type="Gene3D" id="3.60.21.10">
    <property type="match status" value="1"/>
</dbReference>
<feature type="domain" description="Calx-beta" evidence="7">
    <location>
        <begin position="1212"/>
        <end position="1304"/>
    </location>
</feature>
<dbReference type="InterPro" id="IPR013783">
    <property type="entry name" value="Ig-like_fold"/>
</dbReference>
<dbReference type="PANTHER" id="PTHR43143">
    <property type="entry name" value="METALLOPHOSPHOESTERASE, CALCINEURIN SUPERFAMILY"/>
    <property type="match status" value="1"/>
</dbReference>
<accession>A0A858RPU5</accession>
<feature type="domain" description="Calcineurin-like phosphoesterase" evidence="6">
    <location>
        <begin position="458"/>
        <end position="650"/>
    </location>
</feature>
<dbReference type="KEGG" id="luo:HHL09_22395"/>
<dbReference type="InterPro" id="IPR003644">
    <property type="entry name" value="Calx_beta"/>
</dbReference>
<protein>
    <recommendedName>
        <fullName evidence="10">Calcineurin-like phosphoesterase domain-containing protein</fullName>
    </recommendedName>
</protein>
<dbReference type="Pfam" id="PF03160">
    <property type="entry name" value="Calx-beta"/>
    <property type="match status" value="1"/>
</dbReference>
<dbReference type="SUPFAM" id="SSF141072">
    <property type="entry name" value="CalX-like"/>
    <property type="match status" value="1"/>
</dbReference>
<feature type="compositionally biased region" description="Polar residues" evidence="4">
    <location>
        <begin position="1393"/>
        <end position="1403"/>
    </location>
</feature>
<keyword evidence="9" id="KW-1185">Reference proteome</keyword>
<gene>
    <name evidence="8" type="ORF">HHL09_22395</name>
</gene>
<dbReference type="Gene3D" id="2.60.40.2030">
    <property type="match status" value="1"/>
</dbReference>
<name>A0A858RPU5_9BACT</name>
<dbReference type="InterPro" id="IPR051918">
    <property type="entry name" value="STPP_CPPED1"/>
</dbReference>
<evidence type="ECO:0000256" key="2">
    <source>
        <dbReference type="ARBA" id="ARBA00022737"/>
    </source>
</evidence>
<feature type="region of interest" description="Disordered" evidence="4">
    <location>
        <begin position="1384"/>
        <end position="1409"/>
    </location>
</feature>
<dbReference type="RefSeq" id="WP_169456904.1">
    <property type="nucleotide sequence ID" value="NZ_CP051774.1"/>
</dbReference>
<sequence length="1436" mass="150119">MSSRLSRIIALASLTPLAAGAVEFGTLKVTQLANNNNPLSDPTPGISIAYGPGSTTGGIFTDGANRADYNMDFGRSSDTASGVLISSTAQLIRNDSAKGGPATGDFNATSSFGFNATSNKYWIAVHWAEADDNLEANYDVSYAYLPYDEFVGGYAVNDANNGALTQFTGTAGLSLGTNLIDPTENNGTYTLDLAPQATNASQNGVLLVTGSKNEDNYALSQANADGSFTLYCHDNGANGRSYENDGVGFSYLPVSAVGTKRLVALGRVNGDGSTDVAGGTFTVTKGPVGRWYLQIPGHTQSTGTLIVSPEGGDNYNVDNIVSAEWDAANSRWIIESRDLSGVAPQAPALQNMATDAEDAFSFAFFARNASNQAPTASQQSPANNAIKVPVNAPLTVQTADADSSNLTVRYYARRVAAVESSDQFSVVALPDTQFYSENTGGNRAAIFSAQTDWIVAERDAQNIGFVLHLGDISQNGDNPSTALEQWTNASNAMYRLENPTTTMLEEGVPYILAVGNHDQTPIGDADGTTTNFNKYFGVHPDTGINHFADKSYYGGTSEPTKADNNYTLFTAGGIDFIVISLEFDTTPDTADLKWADALLKAHPTRRGIVITHHMVNTGNPATFSTLGSAIYQELKDNPNLILMHGGHIHGEGRRSDTFEGRTVHSLLADFQGRSNGGDGWLRIMKFRPSQNKIDVQTYSPTLDQYETDADSQFSLTVDLKSGMGPYSLVGSAIAAPGATTFTWNGLEAGTRYEWYATVSDGENIVTTPVRSFVTDGVLFDPTVELTGPANGTLVASPANLTLQATAADIDGTVSKVQFYNGTALIGEDSVAPFTHAWNGVTTGNYTIIAKAVDNDGNVGSSAPISIQVVTEPAAPDPSTASAGLFNPNWTVTGTSSSPRQFNNPGTNVGDIELKINGTAPNFLAGFTGATNWENASGPDALDNIPSPYASGSGKAWVNVVDNTNNNAADANPTTAEESAGAAVAYLPYAAGWIGASIGVDANVIGGNLPAGVEVHRVGDGLYTISGLATSGNLLAFPNGNSGTDVDNVLSVRVESGKWIVDMRDNSSEGQNGPFSFVYVPAATPGVLSGMIKANGTNTRLNAGLESMGATSSKAATYFQITFGDGSVINPSNSALLLCGDSTSSGTAAENIVSYSSSGNAFRIFSQDLPQLAGTFQATDIRFLVVPFSFSAAQMPEASVSASKASGGEYGEDRTLEFTFTRTGSLDQPMSLAYTTSGTAVAGIDFTALPGVVTIPAGQESAKVTVEIRSDASAEGDETVVLSLIPNESYISRNPVSAAATIKDRPLHAYLHASGVGAAEGDDDGDGMPNLLEYFMGTAASESSSVSSLVAVANGDGSFSARFPHAKAASDLSSAVEWSTDLVNWNRSGDSDGQRSGTIATQRVSPEEEDPETIEAVLTITAGPAPQTVYLRLAVTP</sequence>
<dbReference type="SUPFAM" id="SSF56300">
    <property type="entry name" value="Metallo-dependent phosphatases"/>
    <property type="match status" value="1"/>
</dbReference>
<feature type="signal peptide" evidence="5">
    <location>
        <begin position="1"/>
        <end position="21"/>
    </location>
</feature>
<dbReference type="PANTHER" id="PTHR43143:SF5">
    <property type="entry name" value="SECRETED PROTEIN"/>
    <property type="match status" value="1"/>
</dbReference>
<dbReference type="Gene3D" id="2.60.40.10">
    <property type="entry name" value="Immunoglobulins"/>
    <property type="match status" value="1"/>
</dbReference>
<evidence type="ECO:0000259" key="7">
    <source>
        <dbReference type="Pfam" id="PF03160"/>
    </source>
</evidence>
<dbReference type="GO" id="GO:0016787">
    <property type="term" value="F:hydrolase activity"/>
    <property type="evidence" value="ECO:0007669"/>
    <property type="project" value="InterPro"/>
</dbReference>
<dbReference type="Pfam" id="PF17957">
    <property type="entry name" value="Big_7"/>
    <property type="match status" value="1"/>
</dbReference>
<evidence type="ECO:0000256" key="4">
    <source>
        <dbReference type="SAM" id="MobiDB-lite"/>
    </source>
</evidence>
<organism evidence="8 9">
    <name type="scientific">Luteolibacter luteus</name>
    <dbReference type="NCBI Taxonomy" id="2728835"/>
    <lineage>
        <taxon>Bacteria</taxon>
        <taxon>Pseudomonadati</taxon>
        <taxon>Verrucomicrobiota</taxon>
        <taxon>Verrucomicrobiia</taxon>
        <taxon>Verrucomicrobiales</taxon>
        <taxon>Verrucomicrobiaceae</taxon>
        <taxon>Luteolibacter</taxon>
    </lineage>
</organism>
<dbReference type="GO" id="GO:0016020">
    <property type="term" value="C:membrane"/>
    <property type="evidence" value="ECO:0007669"/>
    <property type="project" value="InterPro"/>
</dbReference>
<dbReference type="InterPro" id="IPR029052">
    <property type="entry name" value="Metallo-depent_PP-like"/>
</dbReference>
<reference evidence="8 9" key="1">
    <citation type="submission" date="2020-04" db="EMBL/GenBank/DDBJ databases">
        <title>Luteolibacter sp. G-1-1-1 isolated from soil.</title>
        <authorList>
            <person name="Dahal R.H."/>
        </authorList>
    </citation>
    <scope>NUCLEOTIDE SEQUENCE [LARGE SCALE GENOMIC DNA]</scope>
    <source>
        <strain evidence="8 9">G-1-1-1</strain>
    </source>
</reference>
<dbReference type="Pfam" id="PF00149">
    <property type="entry name" value="Metallophos"/>
    <property type="match status" value="1"/>
</dbReference>
<evidence type="ECO:0000313" key="9">
    <source>
        <dbReference type="Proteomes" id="UP000501812"/>
    </source>
</evidence>
<proteinExistence type="predicted"/>
<dbReference type="InterPro" id="IPR004843">
    <property type="entry name" value="Calcineurin-like_PHP"/>
</dbReference>
<dbReference type="EMBL" id="CP051774">
    <property type="protein sequence ID" value="QJE98418.1"/>
    <property type="molecule type" value="Genomic_DNA"/>
</dbReference>
<keyword evidence="1 5" id="KW-0732">Signal</keyword>
<feature type="chain" id="PRO_5032801598" description="Calcineurin-like phosphoesterase domain-containing protein" evidence="5">
    <location>
        <begin position="22"/>
        <end position="1436"/>
    </location>
</feature>
<keyword evidence="2" id="KW-0677">Repeat</keyword>
<dbReference type="Proteomes" id="UP000501812">
    <property type="component" value="Chromosome"/>
</dbReference>
<keyword evidence="3" id="KW-0106">Calcium</keyword>